<feature type="transmembrane region" description="Helical" evidence="1">
    <location>
        <begin position="124"/>
        <end position="142"/>
    </location>
</feature>
<proteinExistence type="predicted"/>
<keyword evidence="1" id="KW-0472">Membrane</keyword>
<comment type="caution">
    <text evidence="2">The sequence shown here is derived from an EMBL/GenBank/DDBJ whole genome shotgun (WGS) entry which is preliminary data.</text>
</comment>
<dbReference type="STRING" id="1805425.AUJ30_00710"/>
<feature type="transmembrane region" description="Helical" evidence="1">
    <location>
        <begin position="31"/>
        <end position="58"/>
    </location>
</feature>
<evidence type="ECO:0008006" key="4">
    <source>
        <dbReference type="Google" id="ProtNLM"/>
    </source>
</evidence>
<organism evidence="2 3">
    <name type="scientific">Candidatus Wolfebacteria bacterium CG1_02_39_135</name>
    <dbReference type="NCBI Taxonomy" id="1805425"/>
    <lineage>
        <taxon>Bacteria</taxon>
        <taxon>Candidatus Wolfeibacteriota</taxon>
    </lineage>
</organism>
<evidence type="ECO:0000256" key="1">
    <source>
        <dbReference type="SAM" id="Phobius"/>
    </source>
</evidence>
<feature type="transmembrane region" description="Helical" evidence="1">
    <location>
        <begin position="70"/>
        <end position="87"/>
    </location>
</feature>
<feature type="transmembrane region" description="Helical" evidence="1">
    <location>
        <begin position="93"/>
        <end position="112"/>
    </location>
</feature>
<evidence type="ECO:0000313" key="2">
    <source>
        <dbReference type="EMBL" id="OIO65624.1"/>
    </source>
</evidence>
<accession>A0A1J4XX81</accession>
<reference evidence="2 3" key="1">
    <citation type="journal article" date="2016" name="Environ. Microbiol.">
        <title>Genomic resolution of a cold subsurface aquifer community provides metabolic insights for novel microbes adapted to high CO concentrations.</title>
        <authorList>
            <person name="Probst A.J."/>
            <person name="Castelle C.J."/>
            <person name="Singh A."/>
            <person name="Brown C.T."/>
            <person name="Anantharaman K."/>
            <person name="Sharon I."/>
            <person name="Hug L.A."/>
            <person name="Burstein D."/>
            <person name="Emerson J.B."/>
            <person name="Thomas B.C."/>
            <person name="Banfield J.F."/>
        </authorList>
    </citation>
    <scope>NUCLEOTIDE SEQUENCE [LARGE SCALE GENOMIC DNA]</scope>
    <source>
        <strain evidence="2">CG1_02_39_135</strain>
    </source>
</reference>
<evidence type="ECO:0000313" key="3">
    <source>
        <dbReference type="Proteomes" id="UP000182693"/>
    </source>
</evidence>
<dbReference type="EMBL" id="MNWX01000013">
    <property type="protein sequence ID" value="OIO65624.1"/>
    <property type="molecule type" value="Genomic_DNA"/>
</dbReference>
<dbReference type="Proteomes" id="UP000182693">
    <property type="component" value="Unassembled WGS sequence"/>
</dbReference>
<keyword evidence="1" id="KW-1133">Transmembrane helix</keyword>
<keyword evidence="1" id="KW-0812">Transmembrane</keyword>
<sequence length="147" mass="16342">MRKLPILFLSVGLLSFLQSFGFSIFGVKPNLALVAVIAASFFVANFWQGLLLIALAGLILKFAPGFEKEIMIFSLIGAGAVIIKNRLPWHQFLSNLTLIALGILIFYVILAPNLILSPIFLKELFLNLILGILIFAFFSFLWQNKIA</sequence>
<dbReference type="AlphaFoldDB" id="A0A1J4XX81"/>
<name>A0A1J4XX81_9BACT</name>
<protein>
    <recommendedName>
        <fullName evidence="4">Rod shape-determining protein MreD</fullName>
    </recommendedName>
</protein>
<gene>
    <name evidence="2" type="ORF">AUJ30_00710</name>
</gene>